<evidence type="ECO:0000313" key="2">
    <source>
        <dbReference type="EMBL" id="KAJ8651907.1"/>
    </source>
</evidence>
<proteinExistence type="predicted"/>
<evidence type="ECO:0000313" key="3">
    <source>
        <dbReference type="Proteomes" id="UP001234581"/>
    </source>
</evidence>
<accession>A0AAD7XVQ7</accession>
<name>A0AAD7XVQ7_9FUNG</name>
<dbReference type="RefSeq" id="XP_058336821.1">
    <property type="nucleotide sequence ID" value="XM_058492412.1"/>
</dbReference>
<dbReference type="Gene3D" id="1.10.340.70">
    <property type="match status" value="1"/>
</dbReference>
<dbReference type="GeneID" id="83219856"/>
<dbReference type="Proteomes" id="UP001234581">
    <property type="component" value="Unassembled WGS sequence"/>
</dbReference>
<reference evidence="2 3" key="1">
    <citation type="submission" date="2023-03" db="EMBL/GenBank/DDBJ databases">
        <title>Genome sequence of Lichtheimia ornata CBS 291.66.</title>
        <authorList>
            <person name="Mohabir J.T."/>
            <person name="Shea T.P."/>
            <person name="Kurbessoian T."/>
            <person name="Berby B."/>
            <person name="Fontaine J."/>
            <person name="Livny J."/>
            <person name="Gnirke A."/>
            <person name="Stajich J.E."/>
            <person name="Cuomo C.A."/>
        </authorList>
    </citation>
    <scope>NUCLEOTIDE SEQUENCE [LARGE SCALE GENOMIC DNA]</scope>
    <source>
        <strain evidence="2">CBS 291.66</strain>
    </source>
</reference>
<evidence type="ECO:0000259" key="1">
    <source>
        <dbReference type="Pfam" id="PF17921"/>
    </source>
</evidence>
<protein>
    <recommendedName>
        <fullName evidence="1">Integrase zinc-binding domain-containing protein</fullName>
    </recommendedName>
</protein>
<feature type="domain" description="Integrase zinc-binding" evidence="1">
    <location>
        <begin position="64"/>
        <end position="114"/>
    </location>
</feature>
<dbReference type="InterPro" id="IPR041588">
    <property type="entry name" value="Integrase_H2C2"/>
</dbReference>
<dbReference type="AlphaFoldDB" id="A0AAD7XVQ7"/>
<gene>
    <name evidence="2" type="ORF">O0I10_012515</name>
</gene>
<dbReference type="EMBL" id="JARTCD010000131">
    <property type="protein sequence ID" value="KAJ8651907.1"/>
    <property type="molecule type" value="Genomic_DNA"/>
</dbReference>
<keyword evidence="3" id="KW-1185">Reference proteome</keyword>
<dbReference type="Pfam" id="PF17921">
    <property type="entry name" value="Integrase_H2C2"/>
    <property type="match status" value="1"/>
</dbReference>
<organism evidence="2 3">
    <name type="scientific">Lichtheimia ornata</name>
    <dbReference type="NCBI Taxonomy" id="688661"/>
    <lineage>
        <taxon>Eukaryota</taxon>
        <taxon>Fungi</taxon>
        <taxon>Fungi incertae sedis</taxon>
        <taxon>Mucoromycota</taxon>
        <taxon>Mucoromycotina</taxon>
        <taxon>Mucoromycetes</taxon>
        <taxon>Mucorales</taxon>
        <taxon>Lichtheimiaceae</taxon>
        <taxon>Lichtheimia</taxon>
    </lineage>
</organism>
<sequence length="167" mass="19333">MEYPKFLALYYYLDSKQYPREATESDKRRIRDQARKYKAYHGSIFRKTGVEGELGPELLHEGNVDELVAKVHAEGHFGYRNTLAKVKLQYTAPKLSSKVKEIVKTCRTCQLRRKKPHARTTFAKPIPVPSGPHDYFDSSFWCNRAIIQNVGIESNRIEKSKNRIEAS</sequence>
<comment type="caution">
    <text evidence="2">The sequence shown here is derived from an EMBL/GenBank/DDBJ whole genome shotgun (WGS) entry which is preliminary data.</text>
</comment>